<evidence type="ECO:0000256" key="6">
    <source>
        <dbReference type="SAM" id="Coils"/>
    </source>
</evidence>
<feature type="region of interest" description="Disordered" evidence="7">
    <location>
        <begin position="92"/>
        <end position="152"/>
    </location>
</feature>
<evidence type="ECO:0008006" key="12">
    <source>
        <dbReference type="Google" id="ProtNLM"/>
    </source>
</evidence>
<keyword evidence="4" id="KW-0508">mRNA splicing</keyword>
<keyword evidence="2" id="KW-0507">mRNA processing</keyword>
<dbReference type="SMART" id="SM00441">
    <property type="entry name" value="FF"/>
    <property type="match status" value="5"/>
</dbReference>
<dbReference type="PROSITE" id="PS01159">
    <property type="entry name" value="WW_DOMAIN_1"/>
    <property type="match status" value="2"/>
</dbReference>
<dbReference type="EMBL" id="CP138582">
    <property type="protein sequence ID" value="WPG99480.1"/>
    <property type="molecule type" value="Genomic_DNA"/>
</dbReference>
<proteinExistence type="predicted"/>
<dbReference type="GO" id="GO:0005685">
    <property type="term" value="C:U1 snRNP"/>
    <property type="evidence" value="ECO:0007669"/>
    <property type="project" value="TreeGrafter"/>
</dbReference>
<dbReference type="InterPro" id="IPR039726">
    <property type="entry name" value="Prp40-like"/>
</dbReference>
<dbReference type="Proteomes" id="UP001303373">
    <property type="component" value="Chromosome 3"/>
</dbReference>
<evidence type="ECO:0000256" key="4">
    <source>
        <dbReference type="ARBA" id="ARBA00023187"/>
    </source>
</evidence>
<reference evidence="10 11" key="1">
    <citation type="submission" date="2023-11" db="EMBL/GenBank/DDBJ databases">
        <title>An acidophilic fungus is an integral part of prey digestion in a carnivorous sundew plant.</title>
        <authorList>
            <person name="Tsai I.J."/>
        </authorList>
    </citation>
    <scope>NUCLEOTIDE SEQUENCE [LARGE SCALE GENOMIC DNA]</scope>
    <source>
        <strain evidence="10">169a</strain>
    </source>
</reference>
<dbReference type="GO" id="GO:0071004">
    <property type="term" value="C:U2-type prespliceosome"/>
    <property type="evidence" value="ECO:0007669"/>
    <property type="project" value="TreeGrafter"/>
</dbReference>
<dbReference type="GO" id="GO:0045292">
    <property type="term" value="P:mRNA cis splicing, via spliceosome"/>
    <property type="evidence" value="ECO:0007669"/>
    <property type="project" value="InterPro"/>
</dbReference>
<feature type="compositionally biased region" description="Basic and acidic residues" evidence="7">
    <location>
        <begin position="642"/>
        <end position="696"/>
    </location>
</feature>
<feature type="domain" description="FF" evidence="9">
    <location>
        <begin position="517"/>
        <end position="573"/>
    </location>
</feature>
<feature type="domain" description="FF" evidence="9">
    <location>
        <begin position="234"/>
        <end position="289"/>
    </location>
</feature>
<accession>A0AAQ3R3D5</accession>
<dbReference type="FunFam" id="1.10.10.440:FF:000013">
    <property type="entry name" value="pre-mRNA-processing protein 40A isoform X1"/>
    <property type="match status" value="1"/>
</dbReference>
<keyword evidence="3" id="KW-0677">Repeat</keyword>
<dbReference type="Gene3D" id="1.10.10.440">
    <property type="entry name" value="FF domain"/>
    <property type="match status" value="5"/>
</dbReference>
<evidence type="ECO:0000259" key="9">
    <source>
        <dbReference type="PROSITE" id="PS51676"/>
    </source>
</evidence>
<dbReference type="Pfam" id="PF00397">
    <property type="entry name" value="WW"/>
    <property type="match status" value="2"/>
</dbReference>
<feature type="compositionally biased region" description="Basic and acidic residues" evidence="7">
    <location>
        <begin position="103"/>
        <end position="126"/>
    </location>
</feature>
<keyword evidence="6" id="KW-0175">Coiled coil</keyword>
<evidence type="ECO:0000256" key="3">
    <source>
        <dbReference type="ARBA" id="ARBA00022737"/>
    </source>
</evidence>
<dbReference type="AlphaFoldDB" id="A0AAQ3R3D5"/>
<protein>
    <recommendedName>
        <fullName evidence="12">Pre-mRNA-processing protein prp40</fullName>
    </recommendedName>
</protein>
<dbReference type="InterPro" id="IPR001202">
    <property type="entry name" value="WW_dom"/>
</dbReference>
<feature type="coiled-coil region" evidence="6">
    <location>
        <begin position="492"/>
        <end position="523"/>
    </location>
</feature>
<dbReference type="PANTHER" id="PTHR11864:SF0">
    <property type="entry name" value="PRP40 PRE-MRNA PROCESSING FACTOR 40 HOMOLOG A (YEAST)"/>
    <property type="match status" value="1"/>
</dbReference>
<dbReference type="InterPro" id="IPR036020">
    <property type="entry name" value="WW_dom_sf"/>
</dbReference>
<comment type="subcellular location">
    <subcellularLocation>
        <location evidence="1">Nucleus</location>
    </subcellularLocation>
</comment>
<keyword evidence="5" id="KW-0539">Nucleus</keyword>
<feature type="compositionally biased region" description="Basic and acidic residues" evidence="7">
    <location>
        <begin position="578"/>
        <end position="631"/>
    </location>
</feature>
<feature type="compositionally biased region" description="Basic residues" evidence="7">
    <location>
        <begin position="724"/>
        <end position="734"/>
    </location>
</feature>
<feature type="domain" description="FF" evidence="9">
    <location>
        <begin position="380"/>
        <end position="441"/>
    </location>
</feature>
<dbReference type="PROSITE" id="PS50020">
    <property type="entry name" value="WW_DOMAIN_2"/>
    <property type="match status" value="2"/>
</dbReference>
<dbReference type="PANTHER" id="PTHR11864">
    <property type="entry name" value="PRE-MRNA-PROCESSING PROTEIN PRP40"/>
    <property type="match status" value="1"/>
</dbReference>
<evidence type="ECO:0000256" key="2">
    <source>
        <dbReference type="ARBA" id="ARBA00022664"/>
    </source>
</evidence>
<dbReference type="Gene3D" id="2.20.70.10">
    <property type="match status" value="2"/>
</dbReference>
<dbReference type="InterPro" id="IPR002713">
    <property type="entry name" value="FF_domain"/>
</dbReference>
<dbReference type="SMART" id="SM00456">
    <property type="entry name" value="WW"/>
    <property type="match status" value="2"/>
</dbReference>
<dbReference type="SUPFAM" id="SSF81698">
    <property type="entry name" value="FF domain"/>
    <property type="match status" value="5"/>
</dbReference>
<gene>
    <name evidence="10" type="ORF">R9X50_00229500</name>
</gene>
<dbReference type="InterPro" id="IPR036517">
    <property type="entry name" value="FF_domain_sf"/>
</dbReference>
<evidence type="ECO:0000256" key="5">
    <source>
        <dbReference type="ARBA" id="ARBA00023242"/>
    </source>
</evidence>
<evidence type="ECO:0000313" key="10">
    <source>
        <dbReference type="EMBL" id="WPG99480.1"/>
    </source>
</evidence>
<name>A0AAQ3R3D5_9PEZI</name>
<evidence type="ECO:0000313" key="11">
    <source>
        <dbReference type="Proteomes" id="UP001303373"/>
    </source>
</evidence>
<feature type="compositionally biased region" description="Gly residues" evidence="7">
    <location>
        <begin position="93"/>
        <end position="102"/>
    </location>
</feature>
<organism evidence="10 11">
    <name type="scientific">Acrodontium crateriforme</name>
    <dbReference type="NCBI Taxonomy" id="150365"/>
    <lineage>
        <taxon>Eukaryota</taxon>
        <taxon>Fungi</taxon>
        <taxon>Dikarya</taxon>
        <taxon>Ascomycota</taxon>
        <taxon>Pezizomycotina</taxon>
        <taxon>Dothideomycetes</taxon>
        <taxon>Dothideomycetidae</taxon>
        <taxon>Mycosphaerellales</taxon>
        <taxon>Teratosphaeriaceae</taxon>
        <taxon>Acrodontium</taxon>
    </lineage>
</organism>
<feature type="region of interest" description="Disordered" evidence="7">
    <location>
        <begin position="578"/>
        <end position="760"/>
    </location>
</feature>
<evidence type="ECO:0000256" key="7">
    <source>
        <dbReference type="SAM" id="MobiDB-lite"/>
    </source>
</evidence>
<evidence type="ECO:0000256" key="1">
    <source>
        <dbReference type="ARBA" id="ARBA00004123"/>
    </source>
</evidence>
<dbReference type="PROSITE" id="PS51676">
    <property type="entry name" value="FF"/>
    <property type="match status" value="3"/>
</dbReference>
<dbReference type="Pfam" id="PF25432">
    <property type="entry name" value="FF_PRPF40A"/>
    <property type="match status" value="1"/>
</dbReference>
<dbReference type="Pfam" id="PF01846">
    <property type="entry name" value="FF"/>
    <property type="match status" value="3"/>
</dbReference>
<feature type="domain" description="WW" evidence="8">
    <location>
        <begin position="1"/>
        <end position="31"/>
    </location>
</feature>
<keyword evidence="11" id="KW-1185">Reference proteome</keyword>
<evidence type="ECO:0000259" key="8">
    <source>
        <dbReference type="PROSITE" id="PS50020"/>
    </source>
</evidence>
<feature type="compositionally biased region" description="Basic and acidic residues" evidence="7">
    <location>
        <begin position="735"/>
        <end position="745"/>
    </location>
</feature>
<dbReference type="SUPFAM" id="SSF51045">
    <property type="entry name" value="WW domain"/>
    <property type="match status" value="2"/>
</dbReference>
<dbReference type="GO" id="GO:0003723">
    <property type="term" value="F:RNA binding"/>
    <property type="evidence" value="ECO:0007669"/>
    <property type="project" value="TreeGrafter"/>
</dbReference>
<feature type="domain" description="WW" evidence="8">
    <location>
        <begin position="46"/>
        <end position="79"/>
    </location>
</feature>
<sequence>MALWAEAKAPDGRTYYYHSVTKQTSWTKPDDFDGPATPAAVTADQAAIDAAWKATNTAEGKTYYYNAVTRETTWETPKGFVKEEESAAPVFVAGGGLPGYGSGDKHGSSERRMERREDRGRVDRYLPQKPNFEGGRGQPWENRQDRDNMGFRGPMPAKNDEPEYATGSQAEDAFFKLLKKHGVTPDMKWEEALRLVIREREFRALKDPRERKEAFAKYCVEVRAQEKQKEKDRKQKMKEDFRKMLQTHDDIKYYTRWKTARPKIEREAVFKSASDDTERRAMFDEYIRDLKIKHADEEARKHQKAVHELGGLLQALIVDPMTNWREAHSRIVGNSRFKADETFKSLNKYDMFTAYEYHVKILDEAANEAKQRNNRMKSRRDRQARDAYKQLLSELHKQGRIKIGTKWKDIAPLVIDDPRTRAFLTVPGSSAIELFWDILVEEENKLRSLRNEALDVLEEKRFEMTLKTAIEEFAKVMRSDRRTATLDEETMLNIYNRLMEKIKRRVENEKQDAERQQRRAIDSLRSVIKHLEPAVRIGDTYEDVAPRLQSYEEFKALDDDEARRSAFEKHIRRLKEREEELERDRARRDRDHRNAPRRDYERDRRHRSRTPEADSYEADRRKAQADRERSYRKASFGLTPPPRDRRDDRYDRDRRGDRRDTDGMSVYDRERREREMERERSYVSRADPRDKGRTLDYGDEDAVGSHPGSVRKRADSDVSNSSRRSNKRPRRMRTRTPEVDPKEEPPALQSGSEEGEIEEV</sequence>
<dbReference type="CDD" id="cd00201">
    <property type="entry name" value="WW"/>
    <property type="match status" value="2"/>
</dbReference>
<feature type="coiled-coil region" evidence="6">
    <location>
        <begin position="359"/>
        <end position="386"/>
    </location>
</feature>